<gene>
    <name evidence="1" type="ORF">LCGC14_1161170</name>
</gene>
<organism evidence="1">
    <name type="scientific">marine sediment metagenome</name>
    <dbReference type="NCBI Taxonomy" id="412755"/>
    <lineage>
        <taxon>unclassified sequences</taxon>
        <taxon>metagenomes</taxon>
        <taxon>ecological metagenomes</taxon>
    </lineage>
</organism>
<sequence length="51" mass="6102">MVWQIPHKDGVKKKKIYEDEYKIIWEDKQGNQSADLKQKRISGVQRCSRIV</sequence>
<dbReference type="AlphaFoldDB" id="A0A0F9PY80"/>
<accession>A0A0F9PY80</accession>
<reference evidence="1" key="1">
    <citation type="journal article" date="2015" name="Nature">
        <title>Complex archaea that bridge the gap between prokaryotes and eukaryotes.</title>
        <authorList>
            <person name="Spang A."/>
            <person name="Saw J.H."/>
            <person name="Jorgensen S.L."/>
            <person name="Zaremba-Niedzwiedzka K."/>
            <person name="Martijn J."/>
            <person name="Lind A.E."/>
            <person name="van Eijk R."/>
            <person name="Schleper C."/>
            <person name="Guy L."/>
            <person name="Ettema T.J."/>
        </authorList>
    </citation>
    <scope>NUCLEOTIDE SEQUENCE</scope>
</reference>
<comment type="caution">
    <text evidence="1">The sequence shown here is derived from an EMBL/GenBank/DDBJ whole genome shotgun (WGS) entry which is preliminary data.</text>
</comment>
<name>A0A0F9PY80_9ZZZZ</name>
<protein>
    <submittedName>
        <fullName evidence="1">Uncharacterized protein</fullName>
    </submittedName>
</protein>
<proteinExistence type="predicted"/>
<evidence type="ECO:0000313" key="1">
    <source>
        <dbReference type="EMBL" id="KKM98127.1"/>
    </source>
</evidence>
<dbReference type="EMBL" id="LAZR01005663">
    <property type="protein sequence ID" value="KKM98127.1"/>
    <property type="molecule type" value="Genomic_DNA"/>
</dbReference>